<proteinExistence type="predicted"/>
<evidence type="ECO:0000313" key="2">
    <source>
        <dbReference type="Proteomes" id="UP001352852"/>
    </source>
</evidence>
<organism evidence="1 2">
    <name type="scientific">Characodon lateralis</name>
    <dbReference type="NCBI Taxonomy" id="208331"/>
    <lineage>
        <taxon>Eukaryota</taxon>
        <taxon>Metazoa</taxon>
        <taxon>Chordata</taxon>
        <taxon>Craniata</taxon>
        <taxon>Vertebrata</taxon>
        <taxon>Euteleostomi</taxon>
        <taxon>Actinopterygii</taxon>
        <taxon>Neopterygii</taxon>
        <taxon>Teleostei</taxon>
        <taxon>Neoteleostei</taxon>
        <taxon>Acanthomorphata</taxon>
        <taxon>Ovalentaria</taxon>
        <taxon>Atherinomorphae</taxon>
        <taxon>Cyprinodontiformes</taxon>
        <taxon>Goodeidae</taxon>
        <taxon>Characodon</taxon>
    </lineage>
</organism>
<dbReference type="EMBL" id="JAHUTJ010073828">
    <property type="protein sequence ID" value="MED6292550.1"/>
    <property type="molecule type" value="Genomic_DNA"/>
</dbReference>
<reference evidence="1 2" key="1">
    <citation type="submission" date="2021-06" db="EMBL/GenBank/DDBJ databases">
        <authorList>
            <person name="Palmer J.M."/>
        </authorList>
    </citation>
    <scope>NUCLEOTIDE SEQUENCE [LARGE SCALE GENOMIC DNA]</scope>
    <source>
        <strain evidence="1 2">CL_MEX2019</strain>
        <tissue evidence="1">Muscle</tissue>
    </source>
</reference>
<protein>
    <submittedName>
        <fullName evidence="1">Uncharacterized protein</fullName>
    </submittedName>
</protein>
<comment type="caution">
    <text evidence="1">The sequence shown here is derived from an EMBL/GenBank/DDBJ whole genome shotgun (WGS) entry which is preliminary data.</text>
</comment>
<accession>A0ABU7EZN5</accession>
<evidence type="ECO:0000313" key="1">
    <source>
        <dbReference type="EMBL" id="MED6292550.1"/>
    </source>
</evidence>
<keyword evidence="2" id="KW-1185">Reference proteome</keyword>
<dbReference type="Proteomes" id="UP001352852">
    <property type="component" value="Unassembled WGS sequence"/>
</dbReference>
<name>A0ABU7EZN5_9TELE</name>
<sequence>MAQVIPKVFFFQVFYFPLGKLYWYITAPTSGQDWQVLFHSCESSALIRRSIKRSSDLRLMSDCFCSPASERGERGGAGKGGETVRKCRLIRQEG</sequence>
<gene>
    <name evidence="1" type="ORF">CHARACLAT_001457</name>
</gene>